<reference evidence="7 8" key="1">
    <citation type="journal article" date="2015" name="Genome Announc.">
        <title>Expanding the biotechnology potential of lactobacilli through comparative genomics of 213 strains and associated genera.</title>
        <authorList>
            <person name="Sun Z."/>
            <person name="Harris H.M."/>
            <person name="McCann A."/>
            <person name="Guo C."/>
            <person name="Argimon S."/>
            <person name="Zhang W."/>
            <person name="Yang X."/>
            <person name="Jeffery I.B."/>
            <person name="Cooney J.C."/>
            <person name="Kagawa T.F."/>
            <person name="Liu W."/>
            <person name="Song Y."/>
            <person name="Salvetti E."/>
            <person name="Wrobel A."/>
            <person name="Rasinkangas P."/>
            <person name="Parkhill J."/>
            <person name="Rea M.C."/>
            <person name="O'Sullivan O."/>
            <person name="Ritari J."/>
            <person name="Douillard F.P."/>
            <person name="Paul Ross R."/>
            <person name="Yang R."/>
            <person name="Briner A.E."/>
            <person name="Felis G.E."/>
            <person name="de Vos W.M."/>
            <person name="Barrangou R."/>
            <person name="Klaenhammer T.R."/>
            <person name="Caufield P.W."/>
            <person name="Cui Y."/>
            <person name="Zhang H."/>
            <person name="O'Toole P.W."/>
        </authorList>
    </citation>
    <scope>NUCLEOTIDE SEQUENCE [LARGE SCALE GENOMIC DNA]</scope>
    <source>
        <strain evidence="7 8">DSM 19971</strain>
    </source>
</reference>
<feature type="transmembrane region" description="Helical" evidence="6">
    <location>
        <begin position="269"/>
        <end position="287"/>
    </location>
</feature>
<dbReference type="STRING" id="1423812.FD20_GL002361"/>
<keyword evidence="5 6" id="KW-0472">Membrane</keyword>
<dbReference type="GO" id="GO:0022857">
    <property type="term" value="F:transmembrane transporter activity"/>
    <property type="evidence" value="ECO:0007669"/>
    <property type="project" value="InterPro"/>
</dbReference>
<keyword evidence="8" id="KW-1185">Reference proteome</keyword>
<organism evidence="7 8">
    <name type="scientific">Liquorilactobacillus uvarum DSM 19971</name>
    <dbReference type="NCBI Taxonomy" id="1423812"/>
    <lineage>
        <taxon>Bacteria</taxon>
        <taxon>Bacillati</taxon>
        <taxon>Bacillota</taxon>
        <taxon>Bacilli</taxon>
        <taxon>Lactobacillales</taxon>
        <taxon>Lactobacillaceae</taxon>
        <taxon>Liquorilactobacillus</taxon>
    </lineage>
</organism>
<evidence type="ECO:0000256" key="5">
    <source>
        <dbReference type="ARBA" id="ARBA00023136"/>
    </source>
</evidence>
<dbReference type="Gene3D" id="1.20.1740.10">
    <property type="entry name" value="Amino acid/polyamine transporter I"/>
    <property type="match status" value="1"/>
</dbReference>
<evidence type="ECO:0000256" key="6">
    <source>
        <dbReference type="SAM" id="Phobius"/>
    </source>
</evidence>
<comment type="subcellular location">
    <subcellularLocation>
        <location evidence="1">Cell membrane</location>
        <topology evidence="1">Multi-pass membrane protein</topology>
    </subcellularLocation>
</comment>
<evidence type="ECO:0000313" key="8">
    <source>
        <dbReference type="Proteomes" id="UP000051155"/>
    </source>
</evidence>
<dbReference type="PANTHER" id="PTHR42770">
    <property type="entry name" value="AMINO ACID TRANSPORTER-RELATED"/>
    <property type="match status" value="1"/>
</dbReference>
<dbReference type="EMBL" id="AZEG01000073">
    <property type="protein sequence ID" value="KRL32755.1"/>
    <property type="molecule type" value="Genomic_DNA"/>
</dbReference>
<dbReference type="GO" id="GO:0005886">
    <property type="term" value="C:plasma membrane"/>
    <property type="evidence" value="ECO:0007669"/>
    <property type="project" value="UniProtKB-SubCell"/>
</dbReference>
<protein>
    <submittedName>
        <fullName evidence="7">Amino acid permease-associated region</fullName>
    </submittedName>
</protein>
<dbReference type="InterPro" id="IPR050367">
    <property type="entry name" value="APC_superfamily"/>
</dbReference>
<name>A0A0R1PVT8_9LACO</name>
<comment type="caution">
    <text evidence="7">The sequence shown here is derived from an EMBL/GenBank/DDBJ whole genome shotgun (WGS) entry which is preliminary data.</text>
</comment>
<dbReference type="PATRIC" id="fig|1423812.3.peg.2506"/>
<keyword evidence="2" id="KW-1003">Cell membrane</keyword>
<proteinExistence type="predicted"/>
<dbReference type="AlphaFoldDB" id="A0A0R1PVT8"/>
<keyword evidence="3 6" id="KW-0812">Transmembrane</keyword>
<sequence length="303" mass="32717">MEMISICILLILSLVIIFSGGKSGNSITPFLVKGNTSGIGQGMIFAILCFAGFEGSSTIAGQSSNPKRSIPFAILSTIIGAAAFYLIVSYAQVIGFGVSNISKLASSSAPLDYLGVIYMGNSMATIIDFATLMSCFAAFLGSVNACAYMLFALSGKQYLPKSLSKFDLKLSSPKNAVNTTSIICILLYILIGIPFGPEEIYASLAEIGAISLLIVYLLVCLGTIFYFKNVSKEHFSVPRHLIVPIVGFVILLFPLWTNLYPVPKFPSNLYPYIVALWIIIGWVISLFNHPKNDLSSSLIDIKN</sequence>
<feature type="transmembrane region" description="Helical" evidence="6">
    <location>
        <begin position="175"/>
        <end position="195"/>
    </location>
</feature>
<accession>A0A0R1PVT8</accession>
<dbReference type="Proteomes" id="UP000051155">
    <property type="component" value="Unassembled WGS sequence"/>
</dbReference>
<evidence type="ECO:0000256" key="2">
    <source>
        <dbReference type="ARBA" id="ARBA00022475"/>
    </source>
</evidence>
<keyword evidence="4 6" id="KW-1133">Transmembrane helix</keyword>
<feature type="transmembrane region" description="Helical" evidence="6">
    <location>
        <begin position="129"/>
        <end position="154"/>
    </location>
</feature>
<feature type="transmembrane region" description="Helical" evidence="6">
    <location>
        <begin position="207"/>
        <end position="227"/>
    </location>
</feature>
<feature type="transmembrane region" description="Helical" evidence="6">
    <location>
        <begin position="39"/>
        <end position="60"/>
    </location>
</feature>
<evidence type="ECO:0000256" key="3">
    <source>
        <dbReference type="ARBA" id="ARBA00022692"/>
    </source>
</evidence>
<evidence type="ECO:0000256" key="4">
    <source>
        <dbReference type="ARBA" id="ARBA00022989"/>
    </source>
</evidence>
<dbReference type="PANTHER" id="PTHR42770:SF11">
    <property type="entry name" value="INNER MEMBRANE TRANSPORT PROTEIN YBAT"/>
    <property type="match status" value="1"/>
</dbReference>
<gene>
    <name evidence="7" type="ORF">FD20_GL002361</name>
</gene>
<feature type="transmembrane region" description="Helical" evidence="6">
    <location>
        <begin position="72"/>
        <end position="94"/>
    </location>
</feature>
<dbReference type="InterPro" id="IPR002293">
    <property type="entry name" value="AA/rel_permease1"/>
</dbReference>
<feature type="transmembrane region" description="Helical" evidence="6">
    <location>
        <begin position="239"/>
        <end position="257"/>
    </location>
</feature>
<dbReference type="Pfam" id="PF13520">
    <property type="entry name" value="AA_permease_2"/>
    <property type="match status" value="1"/>
</dbReference>
<evidence type="ECO:0000256" key="1">
    <source>
        <dbReference type="ARBA" id="ARBA00004651"/>
    </source>
</evidence>
<evidence type="ECO:0000313" key="7">
    <source>
        <dbReference type="EMBL" id="KRL32755.1"/>
    </source>
</evidence>